<dbReference type="OrthoDB" id="7694428at2759"/>
<name>A0A8J2HF76_COTCN</name>
<dbReference type="EMBL" id="CAJNRD030001120">
    <property type="protein sequence ID" value="CAG5093395.1"/>
    <property type="molecule type" value="Genomic_DNA"/>
</dbReference>
<feature type="compositionally biased region" description="Polar residues" evidence="1">
    <location>
        <begin position="113"/>
        <end position="136"/>
    </location>
</feature>
<evidence type="ECO:0000313" key="2">
    <source>
        <dbReference type="EMBL" id="CAG5093395.1"/>
    </source>
</evidence>
<sequence length="187" mass="20956">MIHLRIDHMNRNPEEATLTQEAKRLPLNEGSCVDSDGGYTFWDSIPQKFCKENTYSVLFKGLVTKLVSKSGTVFSVSVRDISFSLTTIGTEDSCGLSMLKTEHPQIYPPLPTHGTTDNQPTHGTTDNQPTHETTASQPRLSIKATCVNVTIKVLLLLVNWDTWPLAHILVNPPQTAYWEWDVMARCK</sequence>
<dbReference type="AlphaFoldDB" id="A0A8J2HF76"/>
<accession>A0A8J2HF76</accession>
<gene>
    <name evidence="2" type="ORF">HICCMSTLAB_LOCUS6785</name>
</gene>
<evidence type="ECO:0000256" key="1">
    <source>
        <dbReference type="SAM" id="MobiDB-lite"/>
    </source>
</evidence>
<keyword evidence="3" id="KW-1185">Reference proteome</keyword>
<reference evidence="2" key="1">
    <citation type="submission" date="2021-04" db="EMBL/GenBank/DDBJ databases">
        <authorList>
            <person name="Chebbi M.A.C M."/>
        </authorList>
    </citation>
    <scope>NUCLEOTIDE SEQUENCE</scope>
</reference>
<organism evidence="2 3">
    <name type="scientific">Cotesia congregata</name>
    <name type="common">Parasitoid wasp</name>
    <name type="synonym">Apanteles congregatus</name>
    <dbReference type="NCBI Taxonomy" id="51543"/>
    <lineage>
        <taxon>Eukaryota</taxon>
        <taxon>Metazoa</taxon>
        <taxon>Ecdysozoa</taxon>
        <taxon>Arthropoda</taxon>
        <taxon>Hexapoda</taxon>
        <taxon>Insecta</taxon>
        <taxon>Pterygota</taxon>
        <taxon>Neoptera</taxon>
        <taxon>Endopterygota</taxon>
        <taxon>Hymenoptera</taxon>
        <taxon>Apocrita</taxon>
        <taxon>Ichneumonoidea</taxon>
        <taxon>Braconidae</taxon>
        <taxon>Microgastrinae</taxon>
        <taxon>Cotesia</taxon>
    </lineage>
</organism>
<proteinExistence type="predicted"/>
<dbReference type="Proteomes" id="UP000786811">
    <property type="component" value="Unassembled WGS sequence"/>
</dbReference>
<protein>
    <submittedName>
        <fullName evidence="2">Uncharacterized protein</fullName>
    </submittedName>
</protein>
<dbReference type="Pfam" id="PF24664">
    <property type="entry name" value="Monjiviricetes_fusion"/>
    <property type="match status" value="1"/>
</dbReference>
<comment type="caution">
    <text evidence="2">The sequence shown here is derived from an EMBL/GenBank/DDBJ whole genome shotgun (WGS) entry which is preliminary data.</text>
</comment>
<feature type="region of interest" description="Disordered" evidence="1">
    <location>
        <begin position="108"/>
        <end position="136"/>
    </location>
</feature>
<evidence type="ECO:0000313" key="3">
    <source>
        <dbReference type="Proteomes" id="UP000786811"/>
    </source>
</evidence>